<evidence type="ECO:0000313" key="2">
    <source>
        <dbReference type="Proteomes" id="UP001206925"/>
    </source>
</evidence>
<dbReference type="AlphaFoldDB" id="A0AAD5D751"/>
<dbReference type="EMBL" id="JAMZMK010004039">
    <property type="protein sequence ID" value="KAI7754237.1"/>
    <property type="molecule type" value="Genomic_DNA"/>
</dbReference>
<evidence type="ECO:0000313" key="1">
    <source>
        <dbReference type="EMBL" id="KAI7754237.1"/>
    </source>
</evidence>
<sequence>MVRYRSEKNKYRYQFFAVSGSFFYCYKDIIVQKYLGEEDCYSCTAGARECDRRRWRKDLQASRR</sequence>
<gene>
    <name evidence="1" type="ORF">M8C21_006712</name>
</gene>
<protein>
    <submittedName>
        <fullName evidence="1">Uncharacterized protein</fullName>
    </submittedName>
</protein>
<keyword evidence="2" id="KW-1185">Reference proteome</keyword>
<dbReference type="Proteomes" id="UP001206925">
    <property type="component" value="Unassembled WGS sequence"/>
</dbReference>
<comment type="caution">
    <text evidence="1">The sequence shown here is derived from an EMBL/GenBank/DDBJ whole genome shotgun (WGS) entry which is preliminary data.</text>
</comment>
<reference evidence="1" key="1">
    <citation type="submission" date="2022-06" db="EMBL/GenBank/DDBJ databases">
        <title>Uncovering the hologenomic basis of an extraordinary plant invasion.</title>
        <authorList>
            <person name="Bieker V.C."/>
            <person name="Martin M.D."/>
            <person name="Gilbert T."/>
            <person name="Hodgins K."/>
            <person name="Battlay P."/>
            <person name="Petersen B."/>
            <person name="Wilson J."/>
        </authorList>
    </citation>
    <scope>NUCLEOTIDE SEQUENCE</scope>
    <source>
        <strain evidence="1">AA19_3_7</strain>
        <tissue evidence="1">Leaf</tissue>
    </source>
</reference>
<accession>A0AAD5D751</accession>
<name>A0AAD5D751_AMBAR</name>
<proteinExistence type="predicted"/>
<organism evidence="1 2">
    <name type="scientific">Ambrosia artemisiifolia</name>
    <name type="common">Common ragweed</name>
    <dbReference type="NCBI Taxonomy" id="4212"/>
    <lineage>
        <taxon>Eukaryota</taxon>
        <taxon>Viridiplantae</taxon>
        <taxon>Streptophyta</taxon>
        <taxon>Embryophyta</taxon>
        <taxon>Tracheophyta</taxon>
        <taxon>Spermatophyta</taxon>
        <taxon>Magnoliopsida</taxon>
        <taxon>eudicotyledons</taxon>
        <taxon>Gunneridae</taxon>
        <taxon>Pentapetalae</taxon>
        <taxon>asterids</taxon>
        <taxon>campanulids</taxon>
        <taxon>Asterales</taxon>
        <taxon>Asteraceae</taxon>
        <taxon>Asteroideae</taxon>
        <taxon>Heliantheae alliance</taxon>
        <taxon>Heliantheae</taxon>
        <taxon>Ambrosia</taxon>
    </lineage>
</organism>